<dbReference type="InParanoid" id="A0A7J8JXN9"/>
<dbReference type="AlphaFoldDB" id="A0A7J8JXN9"/>
<evidence type="ECO:0000313" key="2">
    <source>
        <dbReference type="Proteomes" id="UP000550707"/>
    </source>
</evidence>
<gene>
    <name evidence="1" type="ORF">HJG59_008119</name>
</gene>
<reference evidence="1 2" key="1">
    <citation type="journal article" date="2020" name="Nature">
        <title>Six reference-quality genomes reveal evolution of bat adaptations.</title>
        <authorList>
            <person name="Jebb D."/>
            <person name="Huang Z."/>
            <person name="Pippel M."/>
            <person name="Hughes G.M."/>
            <person name="Lavrichenko K."/>
            <person name="Devanna P."/>
            <person name="Winkler S."/>
            <person name="Jermiin L.S."/>
            <person name="Skirmuntt E.C."/>
            <person name="Katzourakis A."/>
            <person name="Burkitt-Gray L."/>
            <person name="Ray D.A."/>
            <person name="Sullivan K.A.M."/>
            <person name="Roscito J.G."/>
            <person name="Kirilenko B.M."/>
            <person name="Davalos L.M."/>
            <person name="Corthals A.P."/>
            <person name="Power M.L."/>
            <person name="Jones G."/>
            <person name="Ransome R.D."/>
            <person name="Dechmann D.K.N."/>
            <person name="Locatelli A.G."/>
            <person name="Puechmaille S.J."/>
            <person name="Fedrigo O."/>
            <person name="Jarvis E.D."/>
            <person name="Hiller M."/>
            <person name="Vernes S.C."/>
            <person name="Myers E.W."/>
            <person name="Teeling E.C."/>
        </authorList>
    </citation>
    <scope>NUCLEOTIDE SEQUENCE [LARGE SCALE GENOMIC DNA]</scope>
    <source>
        <strain evidence="1">MMolMol1</strain>
        <tissue evidence="1">Muscle</tissue>
    </source>
</reference>
<name>A0A7J8JXN9_MOLMO</name>
<accession>A0A7J8JXN9</accession>
<proteinExistence type="predicted"/>
<evidence type="ECO:0000313" key="1">
    <source>
        <dbReference type="EMBL" id="KAF6501149.1"/>
    </source>
</evidence>
<sequence>MTEAETSWNPSAEWGWARVGRLGGCPNHQRACPFLEPGCWTLPYLTSMSSGCLDFGEGTTVGAQAQGPRAAGSCVTYICVFRHVASPLGPQLSLLEAELTCSGLAREGVRWILTHELQRLPLWQRVLQARP</sequence>
<dbReference type="EMBL" id="JACASF010000001">
    <property type="protein sequence ID" value="KAF6501149.1"/>
    <property type="molecule type" value="Genomic_DNA"/>
</dbReference>
<dbReference type="Proteomes" id="UP000550707">
    <property type="component" value="Unassembled WGS sequence"/>
</dbReference>
<protein>
    <submittedName>
        <fullName evidence="1">Uncharacterized protein</fullName>
    </submittedName>
</protein>
<keyword evidence="2" id="KW-1185">Reference proteome</keyword>
<organism evidence="1 2">
    <name type="scientific">Molossus molossus</name>
    <name type="common">Pallas' mastiff bat</name>
    <name type="synonym">Vespertilio molossus</name>
    <dbReference type="NCBI Taxonomy" id="27622"/>
    <lineage>
        <taxon>Eukaryota</taxon>
        <taxon>Metazoa</taxon>
        <taxon>Chordata</taxon>
        <taxon>Craniata</taxon>
        <taxon>Vertebrata</taxon>
        <taxon>Euteleostomi</taxon>
        <taxon>Mammalia</taxon>
        <taxon>Eutheria</taxon>
        <taxon>Laurasiatheria</taxon>
        <taxon>Chiroptera</taxon>
        <taxon>Yangochiroptera</taxon>
        <taxon>Molossidae</taxon>
        <taxon>Molossus</taxon>
    </lineage>
</organism>
<comment type="caution">
    <text evidence="1">The sequence shown here is derived from an EMBL/GenBank/DDBJ whole genome shotgun (WGS) entry which is preliminary data.</text>
</comment>